<feature type="compositionally biased region" description="Low complexity" evidence="1">
    <location>
        <begin position="648"/>
        <end position="664"/>
    </location>
</feature>
<dbReference type="AlphaFoldDB" id="A0AAD5VR37"/>
<feature type="compositionally biased region" description="Pro residues" evidence="1">
    <location>
        <begin position="665"/>
        <end position="675"/>
    </location>
</feature>
<feature type="region of interest" description="Disordered" evidence="1">
    <location>
        <begin position="1087"/>
        <end position="1106"/>
    </location>
</feature>
<feature type="region of interest" description="Disordered" evidence="1">
    <location>
        <begin position="1062"/>
        <end position="1082"/>
    </location>
</feature>
<evidence type="ECO:0000313" key="3">
    <source>
        <dbReference type="EMBL" id="KAJ3567422.1"/>
    </source>
</evidence>
<feature type="transmembrane region" description="Helical" evidence="2">
    <location>
        <begin position="71"/>
        <end position="97"/>
    </location>
</feature>
<dbReference type="Proteomes" id="UP001213000">
    <property type="component" value="Unassembled WGS sequence"/>
</dbReference>
<feature type="region of interest" description="Disordered" evidence="1">
    <location>
        <begin position="792"/>
        <end position="825"/>
    </location>
</feature>
<feature type="region of interest" description="Disordered" evidence="1">
    <location>
        <begin position="624"/>
        <end position="681"/>
    </location>
</feature>
<evidence type="ECO:0000313" key="4">
    <source>
        <dbReference type="Proteomes" id="UP001213000"/>
    </source>
</evidence>
<feature type="transmembrane region" description="Helical" evidence="2">
    <location>
        <begin position="43"/>
        <end position="62"/>
    </location>
</feature>
<evidence type="ECO:0000256" key="1">
    <source>
        <dbReference type="SAM" id="MobiDB-lite"/>
    </source>
</evidence>
<keyword evidence="2" id="KW-0812">Transmembrane</keyword>
<accession>A0AAD5VR37</accession>
<feature type="region of interest" description="Disordered" evidence="1">
    <location>
        <begin position="539"/>
        <end position="561"/>
    </location>
</feature>
<feature type="transmembrane region" description="Helical" evidence="2">
    <location>
        <begin position="148"/>
        <end position="169"/>
    </location>
</feature>
<feature type="compositionally biased region" description="Low complexity" evidence="1">
    <location>
        <begin position="881"/>
        <end position="893"/>
    </location>
</feature>
<protein>
    <submittedName>
        <fullName evidence="3">Uncharacterized protein</fullName>
    </submittedName>
</protein>
<keyword evidence="2" id="KW-0472">Membrane</keyword>
<keyword evidence="2" id="KW-1133">Transmembrane helix</keyword>
<name>A0AAD5VR37_9AGAR</name>
<feature type="compositionally biased region" description="Low complexity" evidence="1">
    <location>
        <begin position="629"/>
        <end position="638"/>
    </location>
</feature>
<keyword evidence="4" id="KW-1185">Reference proteome</keyword>
<comment type="caution">
    <text evidence="3">The sequence shown here is derived from an EMBL/GenBank/DDBJ whole genome shotgun (WGS) entry which is preliminary data.</text>
</comment>
<proteinExistence type="predicted"/>
<feature type="region of interest" description="Disordered" evidence="1">
    <location>
        <begin position="864"/>
        <end position="915"/>
    </location>
</feature>
<feature type="transmembrane region" description="Helical" evidence="2">
    <location>
        <begin position="189"/>
        <end position="215"/>
    </location>
</feature>
<gene>
    <name evidence="3" type="ORF">NP233_g6378</name>
</gene>
<organism evidence="3 4">
    <name type="scientific">Leucocoprinus birnbaumii</name>
    <dbReference type="NCBI Taxonomy" id="56174"/>
    <lineage>
        <taxon>Eukaryota</taxon>
        <taxon>Fungi</taxon>
        <taxon>Dikarya</taxon>
        <taxon>Basidiomycota</taxon>
        <taxon>Agaricomycotina</taxon>
        <taxon>Agaricomycetes</taxon>
        <taxon>Agaricomycetidae</taxon>
        <taxon>Agaricales</taxon>
        <taxon>Agaricineae</taxon>
        <taxon>Agaricaceae</taxon>
        <taxon>Leucocoprinus</taxon>
    </lineage>
</organism>
<feature type="transmembrane region" description="Helical" evidence="2">
    <location>
        <begin position="109"/>
        <end position="128"/>
    </location>
</feature>
<dbReference type="EMBL" id="JANIEX010000414">
    <property type="protein sequence ID" value="KAJ3567422.1"/>
    <property type="molecule type" value="Genomic_DNA"/>
</dbReference>
<reference evidence="3" key="1">
    <citation type="submission" date="2022-07" db="EMBL/GenBank/DDBJ databases">
        <title>Genome Sequence of Leucocoprinus birnbaumii.</title>
        <authorList>
            <person name="Buettner E."/>
        </authorList>
    </citation>
    <scope>NUCLEOTIDE SEQUENCE</scope>
    <source>
        <strain evidence="3">VT141</strain>
    </source>
</reference>
<sequence length="1201" mass="131726">MSRVLSAPVPSSSADISLVPQSCVSLASSLRCYYSGLPTEINHITLIIPVALEVIFSTALLFTNWRSGRRYLLLVAEGWVIFFLSFLEVLAFVVPAVRGHISPFRAVDQSIGALSFVQLFFYMSFLFAWVQGECLPIVPRRIRQVARLLLLILIPAVITMNTIASFVGVSYKMGNNHVNVFFSDDRARFVWPFFSSITLALVTLFQATCFCFAFYRLIRAFLVQRQIEVDSKDAAVLFKGIAWINIGIKVDSLHQESAEDVFKSISVYRCCQGDVATEDFKAFRDELESRKSDQINFRRSKIRELISNPRFSTFRQLSPTATAFHATPRAPAVDYSKIQPFSEKPHPYAVAAALPVGNRNSTHPRYPMDEEKMEVRTPVSIKSFSASPKPTLVAGLPGMEEFAEIRTKRMSQRRPQRVTVYYDHGTPKLQLRLSNIELPTPAVVARSIKSRPGSQEYQNWVNRTPASQFKGRSRFSVTSRESSMYDEASIYPISTAHGHTVESEAVHRHGTDPYGYFTPSPSMAARTAEGSPQAFAQHLTPPTTAAHGHSQPSTPSSMKFDPPTPNFLNPVMRRFSEYSDASDVSAAQAEIVDTPRRKLSVTKQRSALARAVLYPVPGTKVAMTLAGESPPASSSSARSPRRLHKPRPNNSQSSSISLPTSQRPSPSPSPAPPLEPQYALPTPLSALRPNQQQQPRTSFIRQSVVDEDGNVITVTAIAPSIDEEEYDSDGKPTKRSTRALSGYSVGSVPETLQTIRELANKFPGLPPGAVVADIGFRASAMTPVKERDEVSTISGHSHSHDETSASLGHGKTRTVESTDTEEMIKKRIPAEMKLKGKIDSDAPVIPLPPIPGQHVQQLPPMLPTRSALRPRRPLPTPQPTQTPSESQPQPQVPFAGNSIDPFDDDTTSYPNTASELSPLSMSVKLRHPQSFISTMYPSTRRNSGVTTGFTSPVTPTYQTYFQNSSNNATSSLGHAQTGESVSPGIIDFGTALKEWNVAGQKIPGVRPMSNLPTIEMIEGHRRSLSAQTRAEFDRQQGRRQQIDSIASYDSDVVDELPDQLHQLHQQQQSNGSSGGAGDIPLNRIKSIGKAPRRVTPQPTRSHHVRGSTHLQPLIIPSSFSGRDVPISAVGAGGAQTILGVNRAGLNVDVGQEQEDAEGVLSATTEGATSSNGRGIVRYSEALSIEDGGYFPIRLQRKESAF</sequence>
<evidence type="ECO:0000256" key="2">
    <source>
        <dbReference type="SAM" id="Phobius"/>
    </source>
</evidence>